<evidence type="ECO:0000313" key="2">
    <source>
        <dbReference type="Proteomes" id="UP000182063"/>
    </source>
</evidence>
<organism evidence="1 2">
    <name type="scientific">Tardibacter chloracetimidivorans</name>
    <dbReference type="NCBI Taxonomy" id="1921510"/>
    <lineage>
        <taxon>Bacteria</taxon>
        <taxon>Pseudomonadati</taxon>
        <taxon>Pseudomonadota</taxon>
        <taxon>Alphaproteobacteria</taxon>
        <taxon>Sphingomonadales</taxon>
        <taxon>Sphingomonadaceae</taxon>
        <taxon>Tardibacter</taxon>
    </lineage>
</organism>
<geneLocation type="plasmid" evidence="2">
    <name>phsl1</name>
</geneLocation>
<name>A0A1L4A0F3_9SPHN</name>
<protein>
    <submittedName>
        <fullName evidence="1">Uncharacterized protein</fullName>
    </submittedName>
</protein>
<reference evidence="1 2" key="1">
    <citation type="submission" date="2016-11" db="EMBL/GenBank/DDBJ databases">
        <title>Complete Genome Sequence of alachlor-degrading Sphingomonas sp. strain JJ-A5.</title>
        <authorList>
            <person name="Lee H."/>
            <person name="Ka J.-O."/>
        </authorList>
    </citation>
    <scope>NUCLEOTIDE SEQUENCE [LARGE SCALE GENOMIC DNA]</scope>
    <source>
        <strain evidence="1 2">JJ-A5</strain>
        <plasmid evidence="2">phsl1</plasmid>
    </source>
</reference>
<gene>
    <name evidence="1" type="ORF">BSL82_17805</name>
</gene>
<dbReference type="AlphaFoldDB" id="A0A1L4A0F3"/>
<keyword evidence="1" id="KW-0614">Plasmid</keyword>
<sequence length="88" mass="9636">MLNHANIESSGFKAGEYVGYTMAGKTSYLMRIRRGGRGWETYYHEPLAKAAGGCFTYVTARTLKEMSGKLDAIARRYEDGDSFPAGGA</sequence>
<proteinExistence type="predicted"/>
<keyword evidence="2" id="KW-1185">Reference proteome</keyword>
<accession>A0A1L4A0F3</accession>
<dbReference type="KEGG" id="sphj:BSL82_17805"/>
<dbReference type="EMBL" id="CP018222">
    <property type="protein sequence ID" value="API61299.1"/>
    <property type="molecule type" value="Genomic_DNA"/>
</dbReference>
<dbReference type="Proteomes" id="UP000182063">
    <property type="component" value="Plasmid pHSL1"/>
</dbReference>
<evidence type="ECO:0000313" key="1">
    <source>
        <dbReference type="EMBL" id="API61299.1"/>
    </source>
</evidence>
<dbReference type="RefSeq" id="WP_072598929.1">
    <property type="nucleotide sequence ID" value="NZ_CP018222.1"/>
</dbReference>